<reference evidence="2" key="1">
    <citation type="journal article" date="2005" name="Nature">
        <title>The map-based sequence of the rice genome.</title>
        <authorList>
            <consortium name="International rice genome sequencing project (IRGSP)"/>
            <person name="Matsumoto T."/>
            <person name="Wu J."/>
            <person name="Kanamori H."/>
            <person name="Katayose Y."/>
            <person name="Fujisawa M."/>
            <person name="Namiki N."/>
            <person name="Mizuno H."/>
            <person name="Yamamoto K."/>
            <person name="Antonio B.A."/>
            <person name="Baba T."/>
            <person name="Sakata K."/>
            <person name="Nagamura Y."/>
            <person name="Aoki H."/>
            <person name="Arikawa K."/>
            <person name="Arita K."/>
            <person name="Bito T."/>
            <person name="Chiden Y."/>
            <person name="Fujitsuka N."/>
            <person name="Fukunaka R."/>
            <person name="Hamada M."/>
            <person name="Harada C."/>
            <person name="Hayashi A."/>
            <person name="Hijishita S."/>
            <person name="Honda M."/>
            <person name="Hosokawa S."/>
            <person name="Ichikawa Y."/>
            <person name="Idonuma A."/>
            <person name="Iijima M."/>
            <person name="Ikeda M."/>
            <person name="Ikeno M."/>
            <person name="Ito K."/>
            <person name="Ito S."/>
            <person name="Ito T."/>
            <person name="Ito Y."/>
            <person name="Ito Y."/>
            <person name="Iwabuchi A."/>
            <person name="Kamiya K."/>
            <person name="Karasawa W."/>
            <person name="Kurita K."/>
            <person name="Katagiri S."/>
            <person name="Kikuta A."/>
            <person name="Kobayashi H."/>
            <person name="Kobayashi N."/>
            <person name="Machita K."/>
            <person name="Maehara T."/>
            <person name="Masukawa M."/>
            <person name="Mizubayashi T."/>
            <person name="Mukai Y."/>
            <person name="Nagasaki H."/>
            <person name="Nagata Y."/>
            <person name="Naito S."/>
            <person name="Nakashima M."/>
            <person name="Nakama Y."/>
            <person name="Nakamichi Y."/>
            <person name="Nakamura M."/>
            <person name="Meguro A."/>
            <person name="Negishi M."/>
            <person name="Ohta I."/>
            <person name="Ohta T."/>
            <person name="Okamoto M."/>
            <person name="Ono N."/>
            <person name="Saji S."/>
            <person name="Sakaguchi M."/>
            <person name="Sakai K."/>
            <person name="Shibata M."/>
            <person name="Shimokawa T."/>
            <person name="Song J."/>
            <person name="Takazaki Y."/>
            <person name="Terasawa K."/>
            <person name="Tsugane M."/>
            <person name="Tsuji K."/>
            <person name="Ueda S."/>
            <person name="Waki K."/>
            <person name="Yamagata H."/>
            <person name="Yamamoto M."/>
            <person name="Yamamoto S."/>
            <person name="Yamane H."/>
            <person name="Yoshiki S."/>
            <person name="Yoshihara R."/>
            <person name="Yukawa K."/>
            <person name="Zhong H."/>
            <person name="Yano M."/>
            <person name="Yuan Q."/>
            <person name="Ouyang S."/>
            <person name="Liu J."/>
            <person name="Jones K.M."/>
            <person name="Gansberger K."/>
            <person name="Moffat K."/>
            <person name="Hill J."/>
            <person name="Bera J."/>
            <person name="Fadrosh D."/>
            <person name="Jin S."/>
            <person name="Johri S."/>
            <person name="Kim M."/>
            <person name="Overton L."/>
            <person name="Reardon M."/>
            <person name="Tsitrin T."/>
            <person name="Vuong H."/>
            <person name="Weaver B."/>
            <person name="Ciecko A."/>
            <person name="Tallon L."/>
            <person name="Jackson J."/>
            <person name="Pai G."/>
            <person name="Aken S.V."/>
            <person name="Utterback T."/>
            <person name="Reidmuller S."/>
            <person name="Feldblyum T."/>
            <person name="Hsiao J."/>
            <person name="Zismann V."/>
            <person name="Iobst S."/>
            <person name="de Vazeille A.R."/>
            <person name="Buell C.R."/>
            <person name="Ying K."/>
            <person name="Li Y."/>
            <person name="Lu T."/>
            <person name="Huang Y."/>
            <person name="Zhao Q."/>
            <person name="Feng Q."/>
            <person name="Zhang L."/>
            <person name="Zhu J."/>
            <person name="Weng Q."/>
            <person name="Mu J."/>
            <person name="Lu Y."/>
            <person name="Fan D."/>
            <person name="Liu Y."/>
            <person name="Guan J."/>
            <person name="Zhang Y."/>
            <person name="Yu S."/>
            <person name="Liu X."/>
            <person name="Zhang Y."/>
            <person name="Hong G."/>
            <person name="Han B."/>
            <person name="Choisne N."/>
            <person name="Demange N."/>
            <person name="Orjeda G."/>
            <person name="Samain S."/>
            <person name="Cattolico L."/>
            <person name="Pelletier E."/>
            <person name="Couloux A."/>
            <person name="Segurens B."/>
            <person name="Wincker P."/>
            <person name="D'Hont A."/>
            <person name="Scarpelli C."/>
            <person name="Weissenbach J."/>
            <person name="Salanoubat M."/>
            <person name="Quetier F."/>
            <person name="Yu Y."/>
            <person name="Kim H.R."/>
            <person name="Rambo T."/>
            <person name="Currie J."/>
            <person name="Collura K."/>
            <person name="Luo M."/>
            <person name="Yang T."/>
            <person name="Ammiraju J.S.S."/>
            <person name="Engler F."/>
            <person name="Soderlund C."/>
            <person name="Wing R.A."/>
            <person name="Palmer L.E."/>
            <person name="de la Bastide M."/>
            <person name="Spiegel L."/>
            <person name="Nascimento L."/>
            <person name="Zutavern T."/>
            <person name="O'Shaughnessy A."/>
            <person name="Dike S."/>
            <person name="Dedhia N."/>
            <person name="Preston R."/>
            <person name="Balija V."/>
            <person name="McCombie W.R."/>
            <person name="Chow T."/>
            <person name="Chen H."/>
            <person name="Chung M."/>
            <person name="Chen C."/>
            <person name="Shaw J."/>
            <person name="Wu H."/>
            <person name="Hsiao K."/>
            <person name="Chao Y."/>
            <person name="Chu M."/>
            <person name="Cheng C."/>
            <person name="Hour A."/>
            <person name="Lee P."/>
            <person name="Lin S."/>
            <person name="Lin Y."/>
            <person name="Liou J."/>
            <person name="Liu S."/>
            <person name="Hsing Y."/>
            <person name="Raghuvanshi S."/>
            <person name="Mohanty A."/>
            <person name="Bharti A.K."/>
            <person name="Gaur A."/>
            <person name="Gupta V."/>
            <person name="Kumar D."/>
            <person name="Ravi V."/>
            <person name="Vij S."/>
            <person name="Kapur A."/>
            <person name="Khurana P."/>
            <person name="Khurana P."/>
            <person name="Khurana J.P."/>
            <person name="Tyagi A.K."/>
            <person name="Gaikwad K."/>
            <person name="Singh A."/>
            <person name="Dalal V."/>
            <person name="Srivastava S."/>
            <person name="Dixit A."/>
            <person name="Pal A.K."/>
            <person name="Ghazi I.A."/>
            <person name="Yadav M."/>
            <person name="Pandit A."/>
            <person name="Bhargava A."/>
            <person name="Sureshbabu K."/>
            <person name="Batra K."/>
            <person name="Sharma T.R."/>
            <person name="Mohapatra T."/>
            <person name="Singh N.K."/>
            <person name="Messing J."/>
            <person name="Nelson A.B."/>
            <person name="Fuks G."/>
            <person name="Kavchok S."/>
            <person name="Keizer G."/>
            <person name="Linton E."/>
            <person name="Llaca V."/>
            <person name="Song R."/>
            <person name="Tanyolac B."/>
            <person name="Young S."/>
            <person name="Ho-Il K."/>
            <person name="Hahn J.H."/>
            <person name="Sangsakoo G."/>
            <person name="Vanavichit A."/>
            <person name="de Mattos Luiz.A.T."/>
            <person name="Zimmer P.D."/>
            <person name="Malone G."/>
            <person name="Dellagostin O."/>
            <person name="de Oliveira A.C."/>
            <person name="Bevan M."/>
            <person name="Bancroft I."/>
            <person name="Minx P."/>
            <person name="Cordum H."/>
            <person name="Wilson R."/>
            <person name="Cheng Z."/>
            <person name="Jin W."/>
            <person name="Jiang J."/>
            <person name="Leong S.A."/>
            <person name="Iwama H."/>
            <person name="Gojobori T."/>
            <person name="Itoh T."/>
            <person name="Niimura Y."/>
            <person name="Fujii Y."/>
            <person name="Habara T."/>
            <person name="Sakai H."/>
            <person name="Sato Y."/>
            <person name="Wilson G."/>
            <person name="Kumar K."/>
            <person name="McCouch S."/>
            <person name="Juretic N."/>
            <person name="Hoen D."/>
            <person name="Wright S."/>
            <person name="Bruskiewich R."/>
            <person name="Bureau T."/>
            <person name="Miyao A."/>
            <person name="Hirochika H."/>
            <person name="Nishikawa T."/>
            <person name="Kadowaki K."/>
            <person name="Sugiura M."/>
            <person name="Burr B."/>
            <person name="Sasaki T."/>
        </authorList>
    </citation>
    <scope>NUCLEOTIDE SEQUENCE [LARGE SCALE GENOMIC DNA]</scope>
    <source>
        <strain evidence="2">cv. Nipponbare</strain>
    </source>
</reference>
<evidence type="ECO:0000313" key="1">
    <source>
        <dbReference type="EMBL" id="BAS85681.1"/>
    </source>
</evidence>
<evidence type="ECO:0000313" key="2">
    <source>
        <dbReference type="Proteomes" id="UP000059680"/>
    </source>
</evidence>
<reference evidence="1 2" key="2">
    <citation type="journal article" date="2013" name="Plant Cell Physiol.">
        <title>Rice Annotation Project Database (RAP-DB): an integrative and interactive database for rice genomics.</title>
        <authorList>
            <person name="Sakai H."/>
            <person name="Lee S.S."/>
            <person name="Tanaka T."/>
            <person name="Numa H."/>
            <person name="Kim J."/>
            <person name="Kawahara Y."/>
            <person name="Wakimoto H."/>
            <person name="Yang C.C."/>
            <person name="Iwamoto M."/>
            <person name="Abe T."/>
            <person name="Yamada Y."/>
            <person name="Muto A."/>
            <person name="Inokuchi H."/>
            <person name="Ikemura T."/>
            <person name="Matsumoto T."/>
            <person name="Sasaki T."/>
            <person name="Itoh T."/>
        </authorList>
    </citation>
    <scope>NUCLEOTIDE SEQUENCE [LARGE SCALE GENOMIC DNA]</scope>
    <source>
        <strain evidence="2">cv. Nipponbare</strain>
    </source>
</reference>
<dbReference type="AlphaFoldDB" id="A0A0N7KHT1"/>
<reference evidence="1 2" key="3">
    <citation type="journal article" date="2013" name="Rice">
        <title>Improvement of the Oryza sativa Nipponbare reference genome using next generation sequence and optical map data.</title>
        <authorList>
            <person name="Kawahara Y."/>
            <person name="de la Bastide M."/>
            <person name="Hamilton J.P."/>
            <person name="Kanamori H."/>
            <person name="McCombie W.R."/>
            <person name="Ouyang S."/>
            <person name="Schwartz D.C."/>
            <person name="Tanaka T."/>
            <person name="Wu J."/>
            <person name="Zhou S."/>
            <person name="Childs K.L."/>
            <person name="Davidson R.M."/>
            <person name="Lin H."/>
            <person name="Quesada-Ocampo L."/>
            <person name="Vaillancourt B."/>
            <person name="Sakai H."/>
            <person name="Lee S.S."/>
            <person name="Kim J."/>
            <person name="Numa H."/>
            <person name="Itoh T."/>
            <person name="Buell C.R."/>
            <person name="Matsumoto T."/>
        </authorList>
    </citation>
    <scope>NUCLEOTIDE SEQUENCE [LARGE SCALE GENOMIC DNA]</scope>
    <source>
        <strain evidence="2">cv. Nipponbare</strain>
    </source>
</reference>
<dbReference type="EMBL" id="AP014959">
    <property type="protein sequence ID" value="BAS85681.1"/>
    <property type="molecule type" value="Genomic_DNA"/>
</dbReference>
<protein>
    <submittedName>
        <fullName evidence="1">Os03g0670366 protein</fullName>
    </submittedName>
</protein>
<dbReference type="Gramene" id="Os03t0670366-00">
    <property type="protein sequence ID" value="Os03t0670366-00"/>
    <property type="gene ID" value="Os03g0670366"/>
</dbReference>
<proteinExistence type="predicted"/>
<dbReference type="InParanoid" id="A0A0N7KHT1"/>
<name>A0A0N7KHT1_ORYSJ</name>
<sequence>MSITKMFAARNMRPAAQSGMKTFWPLNSSMYAHISQCSWDPIHTNIQARPFHFSFMVVQGRMRGSRQKNHTKYCAVMTLLNATNATVWRNKQNGRSLEKRRMSASCTISCGRKEASFCILENPC</sequence>
<accession>A0A0N7KHT1</accession>
<gene>
    <name evidence="1" type="ordered locus">Os03g0670366</name>
    <name evidence="1" type="ORF">OSNPB_030670366</name>
</gene>
<organism evidence="1 2">
    <name type="scientific">Oryza sativa subsp. japonica</name>
    <name type="common">Rice</name>
    <dbReference type="NCBI Taxonomy" id="39947"/>
    <lineage>
        <taxon>Eukaryota</taxon>
        <taxon>Viridiplantae</taxon>
        <taxon>Streptophyta</taxon>
        <taxon>Embryophyta</taxon>
        <taxon>Tracheophyta</taxon>
        <taxon>Spermatophyta</taxon>
        <taxon>Magnoliopsida</taxon>
        <taxon>Liliopsida</taxon>
        <taxon>Poales</taxon>
        <taxon>Poaceae</taxon>
        <taxon>BOP clade</taxon>
        <taxon>Oryzoideae</taxon>
        <taxon>Oryzeae</taxon>
        <taxon>Oryzinae</taxon>
        <taxon>Oryza</taxon>
        <taxon>Oryza sativa</taxon>
    </lineage>
</organism>
<keyword evidence="2" id="KW-1185">Reference proteome</keyword>
<dbReference type="PaxDb" id="39947-A0A0N7KHT1"/>
<dbReference type="Proteomes" id="UP000059680">
    <property type="component" value="Chromosome 3"/>
</dbReference>